<dbReference type="PANTHER" id="PTHR46632:SF16">
    <property type="entry name" value="E3 UBIQUITIN-PROTEIN LIGASE SINA-LIKE 10"/>
    <property type="match status" value="1"/>
</dbReference>
<evidence type="ECO:0000256" key="8">
    <source>
        <dbReference type="ARBA" id="ARBA00022786"/>
    </source>
</evidence>
<feature type="domain" description="SIAH-type" evidence="14">
    <location>
        <begin position="130"/>
        <end position="191"/>
    </location>
</feature>
<protein>
    <recommendedName>
        <fullName evidence="4">RING-type E3 ubiquitin transferase</fullName>
        <ecNumber evidence="4">2.3.2.27</ecNumber>
    </recommendedName>
</protein>
<reference evidence="15" key="1">
    <citation type="journal article" date="2022" name="Plant J.">
        <title>Strategies of tolerance reflected in two North American maple genomes.</title>
        <authorList>
            <person name="McEvoy S.L."/>
            <person name="Sezen U.U."/>
            <person name="Trouern-Trend A."/>
            <person name="McMahon S.M."/>
            <person name="Schaberg P.G."/>
            <person name="Yang J."/>
            <person name="Wegrzyn J.L."/>
            <person name="Swenson N.G."/>
        </authorList>
    </citation>
    <scope>NUCLEOTIDE SEQUENCE</scope>
    <source>
        <strain evidence="15">91603</strain>
    </source>
</reference>
<comment type="pathway">
    <text evidence="2">Protein modification; protein ubiquitination.</text>
</comment>
<evidence type="ECO:0000256" key="7">
    <source>
        <dbReference type="ARBA" id="ARBA00022771"/>
    </source>
</evidence>
<dbReference type="Proteomes" id="UP001064489">
    <property type="component" value="Chromosome 2"/>
</dbReference>
<dbReference type="InterPro" id="IPR044286">
    <property type="entry name" value="SINL_plant"/>
</dbReference>
<evidence type="ECO:0000256" key="1">
    <source>
        <dbReference type="ARBA" id="ARBA00000900"/>
    </source>
</evidence>
<dbReference type="EC" id="2.3.2.27" evidence="4"/>
<evidence type="ECO:0000256" key="4">
    <source>
        <dbReference type="ARBA" id="ARBA00012483"/>
    </source>
</evidence>
<keyword evidence="8" id="KW-0833">Ubl conjugation pathway</keyword>
<feature type="domain" description="RING-type" evidence="13">
    <location>
        <begin position="77"/>
        <end position="113"/>
    </location>
</feature>
<comment type="function">
    <text evidence="10">E3 ubiquitin-protein ligase that mediates ubiquitination and subsequent proteasomal degradation of target proteins. E3 ubiquitin ligases accept ubiquitin from an E2 ubiquitin-conjugating enzyme in the form of a thioester and then directly transfers the ubiquitin to targeted substrates. It probably triggers the ubiquitin-mediated degradation of different substrates.</text>
</comment>
<evidence type="ECO:0000256" key="9">
    <source>
        <dbReference type="ARBA" id="ARBA00022833"/>
    </source>
</evidence>
<comment type="similarity">
    <text evidence="3">Belongs to the SINA (Seven in absentia) family.</text>
</comment>
<dbReference type="AlphaFoldDB" id="A0AAD5NJA6"/>
<dbReference type="EMBL" id="JAJSOW010000106">
    <property type="protein sequence ID" value="KAI9162595.1"/>
    <property type="molecule type" value="Genomic_DNA"/>
</dbReference>
<dbReference type="GO" id="GO:0061630">
    <property type="term" value="F:ubiquitin protein ligase activity"/>
    <property type="evidence" value="ECO:0007669"/>
    <property type="project" value="UniProtKB-EC"/>
</dbReference>
<organism evidence="15 16">
    <name type="scientific">Acer negundo</name>
    <name type="common">Box elder</name>
    <dbReference type="NCBI Taxonomy" id="4023"/>
    <lineage>
        <taxon>Eukaryota</taxon>
        <taxon>Viridiplantae</taxon>
        <taxon>Streptophyta</taxon>
        <taxon>Embryophyta</taxon>
        <taxon>Tracheophyta</taxon>
        <taxon>Spermatophyta</taxon>
        <taxon>Magnoliopsida</taxon>
        <taxon>eudicotyledons</taxon>
        <taxon>Gunneridae</taxon>
        <taxon>Pentapetalae</taxon>
        <taxon>rosids</taxon>
        <taxon>malvids</taxon>
        <taxon>Sapindales</taxon>
        <taxon>Sapindaceae</taxon>
        <taxon>Hippocastanoideae</taxon>
        <taxon>Acereae</taxon>
        <taxon>Acer</taxon>
    </lineage>
</organism>
<dbReference type="InterPro" id="IPR001841">
    <property type="entry name" value="Znf_RING"/>
</dbReference>
<name>A0AAD5NJA6_ACENE</name>
<evidence type="ECO:0000313" key="16">
    <source>
        <dbReference type="Proteomes" id="UP001064489"/>
    </source>
</evidence>
<evidence type="ECO:0000313" key="15">
    <source>
        <dbReference type="EMBL" id="KAI9162595.1"/>
    </source>
</evidence>
<reference evidence="15" key="2">
    <citation type="submission" date="2023-02" db="EMBL/GenBank/DDBJ databases">
        <authorList>
            <person name="Swenson N.G."/>
            <person name="Wegrzyn J.L."/>
            <person name="Mcevoy S.L."/>
        </authorList>
    </citation>
    <scope>NUCLEOTIDE SEQUENCE</scope>
    <source>
        <strain evidence="15">91603</strain>
        <tissue evidence="15">Leaf</tissue>
    </source>
</reference>
<evidence type="ECO:0000256" key="10">
    <source>
        <dbReference type="ARBA" id="ARBA00024004"/>
    </source>
</evidence>
<sequence>MDCESHQTSEVDHQGSSDRVEDYEEREDSEEDKEEVGDDGDDEDDDDEEEGGGGVVEASRNDQSITVTLTDPQVLDCMICHNPLTIPVFQCVNEHLTCSSCCRKLGNKCPFCHSPIGSNRCRAIEKVLQSIQVTCENTRYGCTKTMSYRLKYIHEKFCNYAPCSCPLSSSENCHFVGSQEQLNKHFSDSHKNSAVKFQYNKVSHITLRVNDKFLVLQEEIEGVLFILNNRSEKKLGNVISVNCIGPTWMSSHFYDIVARPEETALRFQCYTDCIQNLMDKPPSIAFLLVPSKSFGCCGQLKLDLCIWRCEDHEDEDEEDSEEGDEDDDDEDSDSDSDSDSDGYGDGNDCDEEDDEGEYEEEENEFLTMTLTDRQALDCQICCNPLTAPIFQMLSNMKSTEVMRATLTTQLAESQKRATRLESGKAALEEQIADVIVALAAAE</sequence>
<gene>
    <name evidence="15" type="ORF">LWI28_028787</name>
</gene>
<feature type="compositionally biased region" description="Basic and acidic residues" evidence="12">
    <location>
        <begin position="1"/>
        <end position="20"/>
    </location>
</feature>
<keyword evidence="7 11" id="KW-0863">Zinc-finger</keyword>
<keyword evidence="9" id="KW-0862">Zinc</keyword>
<evidence type="ECO:0000256" key="12">
    <source>
        <dbReference type="SAM" id="MobiDB-lite"/>
    </source>
</evidence>
<dbReference type="PROSITE" id="PS51081">
    <property type="entry name" value="ZF_SIAH"/>
    <property type="match status" value="1"/>
</dbReference>
<dbReference type="SUPFAM" id="SSF49599">
    <property type="entry name" value="TRAF domain-like"/>
    <property type="match status" value="1"/>
</dbReference>
<comment type="caution">
    <text evidence="15">The sequence shown here is derived from an EMBL/GenBank/DDBJ whole genome shotgun (WGS) entry which is preliminary data.</text>
</comment>
<feature type="region of interest" description="Disordered" evidence="12">
    <location>
        <begin position="1"/>
        <end position="64"/>
    </location>
</feature>
<feature type="compositionally biased region" description="Acidic residues" evidence="12">
    <location>
        <begin position="21"/>
        <end position="51"/>
    </location>
</feature>
<dbReference type="InterPro" id="IPR049548">
    <property type="entry name" value="Sina-like_RING"/>
</dbReference>
<dbReference type="InterPro" id="IPR013083">
    <property type="entry name" value="Znf_RING/FYVE/PHD"/>
</dbReference>
<dbReference type="PANTHER" id="PTHR46632">
    <property type="entry name" value="E3 UBIQUITIN-PROTEIN LIGASE SINA-LIKE 4"/>
    <property type="match status" value="1"/>
</dbReference>
<proteinExistence type="inferred from homology"/>
<keyword evidence="6" id="KW-0479">Metal-binding</keyword>
<evidence type="ECO:0000256" key="3">
    <source>
        <dbReference type="ARBA" id="ARBA00009119"/>
    </source>
</evidence>
<keyword evidence="5" id="KW-0808">Transferase</keyword>
<evidence type="ECO:0000256" key="5">
    <source>
        <dbReference type="ARBA" id="ARBA00022679"/>
    </source>
</evidence>
<dbReference type="InterPro" id="IPR013010">
    <property type="entry name" value="Znf_SIAH"/>
</dbReference>
<evidence type="ECO:0000256" key="6">
    <source>
        <dbReference type="ARBA" id="ARBA00022723"/>
    </source>
</evidence>
<evidence type="ECO:0000259" key="14">
    <source>
        <dbReference type="PROSITE" id="PS51081"/>
    </source>
</evidence>
<evidence type="ECO:0000259" key="13">
    <source>
        <dbReference type="PROSITE" id="PS50089"/>
    </source>
</evidence>
<keyword evidence="16" id="KW-1185">Reference proteome</keyword>
<dbReference type="Pfam" id="PF21361">
    <property type="entry name" value="Sina_ZnF"/>
    <property type="match status" value="1"/>
</dbReference>
<evidence type="ECO:0000256" key="2">
    <source>
        <dbReference type="ARBA" id="ARBA00004906"/>
    </source>
</evidence>
<dbReference type="Gene3D" id="3.30.40.10">
    <property type="entry name" value="Zinc/RING finger domain, C3HC4 (zinc finger)"/>
    <property type="match status" value="1"/>
</dbReference>
<dbReference type="PROSITE" id="PS50089">
    <property type="entry name" value="ZF_RING_2"/>
    <property type="match status" value="1"/>
</dbReference>
<evidence type="ECO:0000256" key="11">
    <source>
        <dbReference type="PROSITE-ProRule" id="PRU00455"/>
    </source>
</evidence>
<dbReference type="GO" id="GO:0008270">
    <property type="term" value="F:zinc ion binding"/>
    <property type="evidence" value="ECO:0007669"/>
    <property type="project" value="UniProtKB-KW"/>
</dbReference>
<accession>A0AAD5NJA6</accession>
<comment type="catalytic activity">
    <reaction evidence="1">
        <text>S-ubiquitinyl-[E2 ubiquitin-conjugating enzyme]-L-cysteine + [acceptor protein]-L-lysine = [E2 ubiquitin-conjugating enzyme]-L-cysteine + N(6)-ubiquitinyl-[acceptor protein]-L-lysine.</text>
        <dbReference type="EC" id="2.3.2.27"/>
    </reaction>
</comment>
<dbReference type="Pfam" id="PF21362">
    <property type="entry name" value="Sina_RING"/>
    <property type="match status" value="1"/>
</dbReference>
<feature type="region of interest" description="Disordered" evidence="12">
    <location>
        <begin position="313"/>
        <end position="364"/>
    </location>
</feature>